<dbReference type="GO" id="GO:0070814">
    <property type="term" value="P:hydrogen sulfide biosynthetic process"/>
    <property type="evidence" value="ECO:0007669"/>
    <property type="project" value="UniProtKB-UniPathway"/>
</dbReference>
<evidence type="ECO:0000256" key="3">
    <source>
        <dbReference type="ARBA" id="ARBA00022679"/>
    </source>
</evidence>
<organism evidence="8 9">
    <name type="scientific">Trinickia terrae</name>
    <dbReference type="NCBI Taxonomy" id="2571161"/>
    <lineage>
        <taxon>Bacteria</taxon>
        <taxon>Pseudomonadati</taxon>
        <taxon>Pseudomonadota</taxon>
        <taxon>Betaproteobacteria</taxon>
        <taxon>Burkholderiales</taxon>
        <taxon>Burkholderiaceae</taxon>
        <taxon>Trinickia</taxon>
    </lineage>
</organism>
<dbReference type="UniPathway" id="UPA00140">
    <property type="reaction ID" value="UER00205"/>
</dbReference>
<dbReference type="GO" id="GO:0005524">
    <property type="term" value="F:ATP binding"/>
    <property type="evidence" value="ECO:0007669"/>
    <property type="project" value="UniProtKB-KW"/>
</dbReference>
<comment type="similarity">
    <text evidence="6">Belongs to the APS kinase family.</text>
</comment>
<dbReference type="CDD" id="cd02027">
    <property type="entry name" value="APSK"/>
    <property type="match status" value="1"/>
</dbReference>
<dbReference type="Proteomes" id="UP000305539">
    <property type="component" value="Unassembled WGS sequence"/>
</dbReference>
<keyword evidence="4 6" id="KW-0547">Nucleotide-binding</keyword>
<dbReference type="Gene3D" id="3.40.50.300">
    <property type="entry name" value="P-loop containing nucleotide triphosphate hydrolases"/>
    <property type="match status" value="1"/>
</dbReference>
<dbReference type="AlphaFoldDB" id="A0A4U1IDX8"/>
<dbReference type="OrthoDB" id="9804504at2"/>
<protein>
    <recommendedName>
        <fullName evidence="2 6">Adenylyl-sulfate kinase</fullName>
        <ecNumber evidence="2 6">2.7.1.25</ecNumber>
    </recommendedName>
</protein>
<dbReference type="InterPro" id="IPR050512">
    <property type="entry name" value="Sulf_AdTrans/APS_kinase"/>
</dbReference>
<feature type="domain" description="APS kinase" evidence="7">
    <location>
        <begin position="1"/>
        <end position="141"/>
    </location>
</feature>
<dbReference type="SUPFAM" id="SSF52540">
    <property type="entry name" value="P-loop containing nucleoside triphosphate hydrolases"/>
    <property type="match status" value="1"/>
</dbReference>
<evidence type="ECO:0000256" key="6">
    <source>
        <dbReference type="RuleBase" id="RU004347"/>
    </source>
</evidence>
<gene>
    <name evidence="8" type="primary">cysC</name>
    <name evidence="8" type="ORF">FAZ69_04995</name>
</gene>
<dbReference type="PANTHER" id="PTHR42700">
    <property type="entry name" value="SULFATE ADENYLYLTRANSFERASE"/>
    <property type="match status" value="1"/>
</dbReference>
<evidence type="ECO:0000256" key="1">
    <source>
        <dbReference type="ARBA" id="ARBA00001823"/>
    </source>
</evidence>
<comment type="function">
    <text evidence="6">Catalyzes the synthesis of activated sulfate.</text>
</comment>
<evidence type="ECO:0000256" key="2">
    <source>
        <dbReference type="ARBA" id="ARBA00012121"/>
    </source>
</evidence>
<dbReference type="EMBL" id="SWJE01000002">
    <property type="protein sequence ID" value="TKC91859.1"/>
    <property type="molecule type" value="Genomic_DNA"/>
</dbReference>
<evidence type="ECO:0000259" key="7">
    <source>
        <dbReference type="Pfam" id="PF01583"/>
    </source>
</evidence>
<dbReference type="GO" id="GO:0010134">
    <property type="term" value="P:sulfate assimilation via adenylyl sulfate reduction"/>
    <property type="evidence" value="ECO:0007669"/>
    <property type="project" value="TreeGrafter"/>
</dbReference>
<comment type="pathway">
    <text evidence="6">Sulfur metabolism; hydrogen sulfide biosynthesis; sulfite from sulfate: step 2/3.</text>
</comment>
<accession>A0A4U1IDX8</accession>
<dbReference type="Pfam" id="PF01583">
    <property type="entry name" value="APS_kinase"/>
    <property type="match status" value="1"/>
</dbReference>
<keyword evidence="5 6" id="KW-0067">ATP-binding</keyword>
<dbReference type="NCBIfam" id="NF003013">
    <property type="entry name" value="PRK03846.1"/>
    <property type="match status" value="1"/>
</dbReference>
<evidence type="ECO:0000256" key="5">
    <source>
        <dbReference type="ARBA" id="ARBA00022840"/>
    </source>
</evidence>
<keyword evidence="9" id="KW-1185">Reference proteome</keyword>
<comment type="catalytic activity">
    <reaction evidence="1 6">
        <text>adenosine 5'-phosphosulfate + ATP = 3'-phosphoadenylyl sulfate + ADP + H(+)</text>
        <dbReference type="Rhea" id="RHEA:24152"/>
        <dbReference type="ChEBI" id="CHEBI:15378"/>
        <dbReference type="ChEBI" id="CHEBI:30616"/>
        <dbReference type="ChEBI" id="CHEBI:58243"/>
        <dbReference type="ChEBI" id="CHEBI:58339"/>
        <dbReference type="ChEBI" id="CHEBI:456216"/>
        <dbReference type="EC" id="2.7.1.25"/>
    </reaction>
</comment>
<evidence type="ECO:0000313" key="9">
    <source>
        <dbReference type="Proteomes" id="UP000305539"/>
    </source>
</evidence>
<reference evidence="8 9" key="1">
    <citation type="submission" date="2019-04" db="EMBL/GenBank/DDBJ databases">
        <title>Trinickia sp. 7GSK02, isolated from subtropical forest soil.</title>
        <authorList>
            <person name="Gao Z.-H."/>
            <person name="Qiu L.-H."/>
        </authorList>
    </citation>
    <scope>NUCLEOTIDE SEQUENCE [LARGE SCALE GENOMIC DNA]</scope>
    <source>
        <strain evidence="8 9">7GSK02</strain>
    </source>
</reference>
<dbReference type="GO" id="GO:0005737">
    <property type="term" value="C:cytoplasm"/>
    <property type="evidence" value="ECO:0007669"/>
    <property type="project" value="TreeGrafter"/>
</dbReference>
<dbReference type="EC" id="2.7.1.25" evidence="2 6"/>
<dbReference type="PANTHER" id="PTHR42700:SF1">
    <property type="entry name" value="SULFATE ADENYLYLTRANSFERASE"/>
    <property type="match status" value="1"/>
</dbReference>
<sequence>MSGAGKSTLAHGLKERLQAERCTAVVLDGDALRTGLNAGLGFSCEDRLENVRRIAEVAALFKAQGFLVICSLISPLNVHRKLAREIVGERFFEIHISSSLACCEARDPKGLYARARRREIPEFTGVSSPYEVPASPNLSIDTAGEAIDTSVSRLEAFARGNICFARAPH</sequence>
<comment type="caution">
    <text evidence="8">The sequence shown here is derived from an EMBL/GenBank/DDBJ whole genome shotgun (WGS) entry which is preliminary data.</text>
</comment>
<name>A0A4U1IDX8_9BURK</name>
<keyword evidence="3 6" id="KW-0808">Transferase</keyword>
<dbReference type="GO" id="GO:0004781">
    <property type="term" value="F:sulfate adenylyltransferase (ATP) activity"/>
    <property type="evidence" value="ECO:0007669"/>
    <property type="project" value="TreeGrafter"/>
</dbReference>
<evidence type="ECO:0000256" key="4">
    <source>
        <dbReference type="ARBA" id="ARBA00022741"/>
    </source>
</evidence>
<dbReference type="InterPro" id="IPR059117">
    <property type="entry name" value="APS_kinase_dom"/>
</dbReference>
<dbReference type="InterPro" id="IPR027417">
    <property type="entry name" value="P-loop_NTPase"/>
</dbReference>
<proteinExistence type="inferred from homology"/>
<dbReference type="NCBIfam" id="TIGR00455">
    <property type="entry name" value="apsK"/>
    <property type="match status" value="1"/>
</dbReference>
<dbReference type="GO" id="GO:0019379">
    <property type="term" value="P:sulfate assimilation, phosphoadenylyl sulfate reduction by phosphoadenylyl-sulfate reductase (thioredoxin)"/>
    <property type="evidence" value="ECO:0007669"/>
    <property type="project" value="TreeGrafter"/>
</dbReference>
<keyword evidence="6 8" id="KW-0418">Kinase</keyword>
<dbReference type="GO" id="GO:0004020">
    <property type="term" value="F:adenylylsulfate kinase activity"/>
    <property type="evidence" value="ECO:0007669"/>
    <property type="project" value="UniProtKB-EC"/>
</dbReference>
<evidence type="ECO:0000313" key="8">
    <source>
        <dbReference type="EMBL" id="TKC91859.1"/>
    </source>
</evidence>
<dbReference type="InterPro" id="IPR002891">
    <property type="entry name" value="APS"/>
</dbReference>